<name>A0A917GCL5_9FLAO</name>
<evidence type="ECO:0008006" key="4">
    <source>
        <dbReference type="Google" id="ProtNLM"/>
    </source>
</evidence>
<organism evidence="2 3">
    <name type="scientific">Bizionia arctica</name>
    <dbReference type="NCBI Taxonomy" id="1495645"/>
    <lineage>
        <taxon>Bacteria</taxon>
        <taxon>Pseudomonadati</taxon>
        <taxon>Bacteroidota</taxon>
        <taxon>Flavobacteriia</taxon>
        <taxon>Flavobacteriales</taxon>
        <taxon>Flavobacteriaceae</taxon>
        <taxon>Bizionia</taxon>
    </lineage>
</organism>
<reference evidence="2" key="1">
    <citation type="journal article" date="2014" name="Int. J. Syst. Evol. Microbiol.">
        <title>Complete genome sequence of Corynebacterium casei LMG S-19264T (=DSM 44701T), isolated from a smear-ripened cheese.</title>
        <authorList>
            <consortium name="US DOE Joint Genome Institute (JGI-PGF)"/>
            <person name="Walter F."/>
            <person name="Albersmeier A."/>
            <person name="Kalinowski J."/>
            <person name="Ruckert C."/>
        </authorList>
    </citation>
    <scope>NUCLEOTIDE SEQUENCE</scope>
    <source>
        <strain evidence="2">CGMCC 1.12751</strain>
    </source>
</reference>
<dbReference type="RefSeq" id="WP_188461919.1">
    <property type="nucleotide sequence ID" value="NZ_BMFQ01000001.1"/>
</dbReference>
<proteinExistence type="predicted"/>
<sequence>MTNKFSIFLFGLLLATTFSCSSDDDNTTSGPINIIIEGAAIEPQVGGPNEQNQVYIDLSTNTSTNVQRDTWDLGFYSGSEFRVAINGSIYMATAELTTFDIDAVNSSSAEVQALQPQVAVGTFNPDSMAFIDAPYGNINGTAIDAISDTDVENPVYLLNLGSEVGTTTPANGTVAVEGDARGWMKIRVLKSGNDYVLQYADLDATTHQEVTISKNPSYNFTFFSFNTESEVNVEPIKTQWDLNFTVFTNEVFAGPDSYGAYGFTDFVVNNSKANAQAYMIDTEVETDLTYNNFTLGDVIDSNFSNDQRSIGSSWRNGGGPSSEPSLKTTVFYVVNDTDGNLYKLKFLALTNESGERGHPEFAYSLLQ</sequence>
<reference evidence="2" key="2">
    <citation type="submission" date="2020-09" db="EMBL/GenBank/DDBJ databases">
        <authorList>
            <person name="Sun Q."/>
            <person name="Zhou Y."/>
        </authorList>
    </citation>
    <scope>NUCLEOTIDE SEQUENCE</scope>
    <source>
        <strain evidence="2">CGMCC 1.12751</strain>
    </source>
</reference>
<protein>
    <recommendedName>
        <fullName evidence="4">HmuY protein</fullName>
    </recommendedName>
</protein>
<dbReference type="AlphaFoldDB" id="A0A917GCL5"/>
<evidence type="ECO:0000313" key="2">
    <source>
        <dbReference type="EMBL" id="GGG37980.1"/>
    </source>
</evidence>
<accession>A0A917GCL5</accession>
<dbReference type="Proteomes" id="UP000625976">
    <property type="component" value="Unassembled WGS sequence"/>
</dbReference>
<dbReference type="CDD" id="cd12105">
    <property type="entry name" value="HmuY"/>
    <property type="match status" value="1"/>
</dbReference>
<keyword evidence="1" id="KW-0732">Signal</keyword>
<feature type="chain" id="PRO_5037548324" description="HmuY protein" evidence="1">
    <location>
        <begin position="22"/>
        <end position="367"/>
    </location>
</feature>
<gene>
    <name evidence="2" type="ORF">GCM10010976_07100</name>
</gene>
<dbReference type="Pfam" id="PF14064">
    <property type="entry name" value="HmuY"/>
    <property type="match status" value="2"/>
</dbReference>
<dbReference type="PROSITE" id="PS51257">
    <property type="entry name" value="PROKAR_LIPOPROTEIN"/>
    <property type="match status" value="1"/>
</dbReference>
<evidence type="ECO:0000313" key="3">
    <source>
        <dbReference type="Proteomes" id="UP000625976"/>
    </source>
</evidence>
<dbReference type="EMBL" id="BMFQ01000001">
    <property type="protein sequence ID" value="GGG37980.1"/>
    <property type="molecule type" value="Genomic_DNA"/>
</dbReference>
<keyword evidence="3" id="KW-1185">Reference proteome</keyword>
<dbReference type="InterPro" id="IPR025921">
    <property type="entry name" value="HmuY"/>
</dbReference>
<comment type="caution">
    <text evidence="2">The sequence shown here is derived from an EMBL/GenBank/DDBJ whole genome shotgun (WGS) entry which is preliminary data.</text>
</comment>
<evidence type="ECO:0000256" key="1">
    <source>
        <dbReference type="SAM" id="SignalP"/>
    </source>
</evidence>
<feature type="signal peptide" evidence="1">
    <location>
        <begin position="1"/>
        <end position="21"/>
    </location>
</feature>